<feature type="domain" description="Response regulatory" evidence="2">
    <location>
        <begin position="37"/>
        <end position="155"/>
    </location>
</feature>
<organism evidence="3 4">
    <name type="scientific">Flavobacterium buctense</name>
    <dbReference type="NCBI Taxonomy" id="1648146"/>
    <lineage>
        <taxon>Bacteria</taxon>
        <taxon>Pseudomonadati</taxon>
        <taxon>Bacteroidota</taxon>
        <taxon>Flavobacteriia</taxon>
        <taxon>Flavobacteriales</taxon>
        <taxon>Flavobacteriaceae</taxon>
        <taxon>Flavobacterium</taxon>
    </lineage>
</organism>
<protein>
    <submittedName>
        <fullName evidence="3">Response regulator</fullName>
    </submittedName>
</protein>
<feature type="modified residue" description="4-aspartylphosphate" evidence="1">
    <location>
        <position position="84"/>
    </location>
</feature>
<sequence length="230" mass="26208">MIKSILSFFSKKNEPQPVELSPLKELTTEEFEKSKFKARIAFIDDEEISHIKRLQSDGYNITQFTDIDNIDDFIRKKYHVVVLDIQGIGQNIAPKTEGWGILKYLKSTCPNTVVIMYTGAEWSITKYKAEADEADDFIGKDLEFLDFKAKLDDGIKKAFSPNYHFEIEKKLIAKEIVNANTLDEIKLIIDNYGGNKKVAMSKVKELSSNSTVLERIDNLLSITDSITNLL</sequence>
<evidence type="ECO:0000313" key="4">
    <source>
        <dbReference type="Proteomes" id="UP001491349"/>
    </source>
</evidence>
<keyword evidence="4" id="KW-1185">Reference proteome</keyword>
<dbReference type="InterPro" id="IPR011006">
    <property type="entry name" value="CheY-like_superfamily"/>
</dbReference>
<dbReference type="PROSITE" id="PS50110">
    <property type="entry name" value="RESPONSE_REGULATORY"/>
    <property type="match status" value="1"/>
</dbReference>
<evidence type="ECO:0000259" key="2">
    <source>
        <dbReference type="PROSITE" id="PS50110"/>
    </source>
</evidence>
<evidence type="ECO:0000256" key="1">
    <source>
        <dbReference type="PROSITE-ProRule" id="PRU00169"/>
    </source>
</evidence>
<evidence type="ECO:0000313" key="3">
    <source>
        <dbReference type="EMBL" id="MEK8180770.1"/>
    </source>
</evidence>
<dbReference type="SMART" id="SM00448">
    <property type="entry name" value="REC"/>
    <property type="match status" value="1"/>
</dbReference>
<comment type="caution">
    <text evidence="3">The sequence shown here is derived from an EMBL/GenBank/DDBJ whole genome shotgun (WGS) entry which is preliminary data.</text>
</comment>
<reference evidence="3 4" key="1">
    <citation type="submission" date="2024-04" db="EMBL/GenBank/DDBJ databases">
        <title>draft genome sequnece of Flavobacterium buctense JCM 30750.</title>
        <authorList>
            <person name="Kim D.-U."/>
        </authorList>
    </citation>
    <scope>NUCLEOTIDE SEQUENCE [LARGE SCALE GENOMIC DNA]</scope>
    <source>
        <strain evidence="3 4">JCM 30750</strain>
    </source>
</reference>
<dbReference type="InterPro" id="IPR001789">
    <property type="entry name" value="Sig_transdc_resp-reg_receiver"/>
</dbReference>
<name>A0ABU9E418_9FLAO</name>
<accession>A0ABU9E418</accession>
<dbReference type="Gene3D" id="3.40.50.2300">
    <property type="match status" value="1"/>
</dbReference>
<dbReference type="EMBL" id="JBBPCB010000006">
    <property type="protein sequence ID" value="MEK8180770.1"/>
    <property type="molecule type" value="Genomic_DNA"/>
</dbReference>
<dbReference type="CDD" id="cd00156">
    <property type="entry name" value="REC"/>
    <property type="match status" value="1"/>
</dbReference>
<keyword evidence="1" id="KW-0597">Phosphoprotein</keyword>
<dbReference type="RefSeq" id="WP_187660881.1">
    <property type="nucleotide sequence ID" value="NZ_JACTAB010000006.1"/>
</dbReference>
<gene>
    <name evidence="3" type="ORF">WMW71_10505</name>
</gene>
<dbReference type="SUPFAM" id="SSF52172">
    <property type="entry name" value="CheY-like"/>
    <property type="match status" value="1"/>
</dbReference>
<proteinExistence type="predicted"/>
<dbReference type="Proteomes" id="UP001491349">
    <property type="component" value="Unassembled WGS sequence"/>
</dbReference>